<dbReference type="PANTHER" id="PTHR34947:SF3">
    <property type="entry name" value="TRANSMEMBRANE PROTEIN"/>
    <property type="match status" value="1"/>
</dbReference>
<evidence type="ECO:0000313" key="3">
    <source>
        <dbReference type="RefSeq" id="XP_018808897.1"/>
    </source>
</evidence>
<dbReference type="STRING" id="51240.A0A2I4DP27"/>
<dbReference type="Gramene" id="Jr01_34190_p1">
    <property type="protein sequence ID" value="cds.Jr01_34190_p1"/>
    <property type="gene ID" value="Jr01_34190"/>
</dbReference>
<dbReference type="Proteomes" id="UP000235220">
    <property type="component" value="Chromosome 1"/>
</dbReference>
<gene>
    <name evidence="3" type="primary">LOC108982077</name>
</gene>
<sequence>MGHFRHPYIQAANMFSHFCNSNKTIRFLLSFSLLSIILSHSSLLPFLLDSFHIHVSTFPLKPFSYTIDKNYVFLFCNGLLVFIVKNSGLVGNNSSLGDDLDEECVMKNGDSTRPSEQELGLSENKASDGSKNALPEVEEEEERANGTLIALGEGENGLILAMHDEDEEQDNGLVIIKEEEEEEEGNGLELLSTEELNKIFDDFIRKKKEEIKFGGQQLIVV</sequence>
<reference evidence="3" key="1">
    <citation type="submission" date="2025-08" db="UniProtKB">
        <authorList>
            <consortium name="RefSeq"/>
        </authorList>
    </citation>
    <scope>IDENTIFICATION</scope>
    <source>
        <tissue evidence="3">Leaves</tissue>
    </source>
</reference>
<dbReference type="RefSeq" id="XP_018808897.1">
    <property type="nucleotide sequence ID" value="XM_018953352.2"/>
</dbReference>
<proteinExistence type="predicted"/>
<name>A0A2I4DP27_JUGRE</name>
<accession>A0A2I4DP27</accession>
<keyword evidence="2" id="KW-1185">Reference proteome</keyword>
<dbReference type="PANTHER" id="PTHR34947">
    <property type="entry name" value="TRANSMEMBRANE PROTEIN"/>
    <property type="match status" value="1"/>
</dbReference>
<feature type="region of interest" description="Disordered" evidence="1">
    <location>
        <begin position="101"/>
        <end position="141"/>
    </location>
</feature>
<protein>
    <submittedName>
        <fullName evidence="3">Uncharacterized protein LOC108982077</fullName>
    </submittedName>
</protein>
<evidence type="ECO:0000313" key="2">
    <source>
        <dbReference type="Proteomes" id="UP000235220"/>
    </source>
</evidence>
<evidence type="ECO:0000256" key="1">
    <source>
        <dbReference type="SAM" id="MobiDB-lite"/>
    </source>
</evidence>
<dbReference type="AlphaFoldDB" id="A0A2I4DP27"/>
<dbReference type="OrthoDB" id="1727102at2759"/>
<dbReference type="GeneID" id="108982077"/>
<dbReference type="KEGG" id="jre:108982077"/>
<organism evidence="2 3">
    <name type="scientific">Juglans regia</name>
    <name type="common">English walnut</name>
    <dbReference type="NCBI Taxonomy" id="51240"/>
    <lineage>
        <taxon>Eukaryota</taxon>
        <taxon>Viridiplantae</taxon>
        <taxon>Streptophyta</taxon>
        <taxon>Embryophyta</taxon>
        <taxon>Tracheophyta</taxon>
        <taxon>Spermatophyta</taxon>
        <taxon>Magnoliopsida</taxon>
        <taxon>eudicotyledons</taxon>
        <taxon>Gunneridae</taxon>
        <taxon>Pentapetalae</taxon>
        <taxon>rosids</taxon>
        <taxon>fabids</taxon>
        <taxon>Fagales</taxon>
        <taxon>Juglandaceae</taxon>
        <taxon>Juglans</taxon>
    </lineage>
</organism>